<gene>
    <name evidence="1" type="ORF">GGD53_001299</name>
</gene>
<dbReference type="EMBL" id="JACIFV010000003">
    <property type="protein sequence ID" value="MBB4191158.1"/>
    <property type="molecule type" value="Genomic_DNA"/>
</dbReference>
<organism evidence="1 2">
    <name type="scientific">Rhizobium aethiopicum</name>
    <dbReference type="NCBI Taxonomy" id="1138170"/>
    <lineage>
        <taxon>Bacteria</taxon>
        <taxon>Pseudomonadati</taxon>
        <taxon>Pseudomonadota</taxon>
        <taxon>Alphaproteobacteria</taxon>
        <taxon>Hyphomicrobiales</taxon>
        <taxon>Rhizobiaceae</taxon>
        <taxon>Rhizobium/Agrobacterium group</taxon>
        <taxon>Rhizobium</taxon>
    </lineage>
</organism>
<proteinExistence type="predicted"/>
<keyword evidence="2" id="KW-1185">Reference proteome</keyword>
<dbReference type="AlphaFoldDB" id="A0A7W6MFD9"/>
<evidence type="ECO:0000313" key="2">
    <source>
        <dbReference type="Proteomes" id="UP000524492"/>
    </source>
</evidence>
<comment type="caution">
    <text evidence="1">The sequence shown here is derived from an EMBL/GenBank/DDBJ whole genome shotgun (WGS) entry which is preliminary data.</text>
</comment>
<reference evidence="1 2" key="1">
    <citation type="submission" date="2020-08" db="EMBL/GenBank/DDBJ databases">
        <title>Genomic Encyclopedia of Type Strains, Phase IV (KMG-V): Genome sequencing to study the core and pangenomes of soil and plant-associated prokaryotes.</title>
        <authorList>
            <person name="Whitman W."/>
        </authorList>
    </citation>
    <scope>NUCLEOTIDE SEQUENCE [LARGE SCALE GENOMIC DNA]</scope>
    <source>
        <strain evidence="1 2">SEMIA 4074</strain>
    </source>
</reference>
<evidence type="ECO:0000313" key="1">
    <source>
        <dbReference type="EMBL" id="MBB4191158.1"/>
    </source>
</evidence>
<dbReference type="Proteomes" id="UP000524492">
    <property type="component" value="Unassembled WGS sequence"/>
</dbReference>
<protein>
    <submittedName>
        <fullName evidence="1">Uncharacterized protein</fullName>
    </submittedName>
</protein>
<accession>A0A7W6MFD9</accession>
<name>A0A7W6MFD9_9HYPH</name>
<sequence>MARGTERNIRMDQIDLNSTVAILVAAAFPDIRGLSSS</sequence>